<sequence>MTIKNETITFSESTNTIEIIEKIINVPILGARVHDYYLFVKEDFKNIIKLTVNLYIHMNKQIHLKSMQ</sequence>
<dbReference type="AlphaFoldDB" id="I3ED72"/>
<proteinExistence type="predicted"/>
<gene>
    <name evidence="1" type="ORF">NEQG_02626</name>
</gene>
<keyword evidence="2" id="KW-1185">Reference proteome</keyword>
<dbReference type="Proteomes" id="UP000002872">
    <property type="component" value="Unassembled WGS sequence"/>
</dbReference>
<dbReference type="HOGENOM" id="CLU_2794533_0_0_1"/>
<protein>
    <submittedName>
        <fullName evidence="1">Uncharacterized protein</fullName>
    </submittedName>
</protein>
<organism evidence="1 2">
    <name type="scientific">Nematocida parisii (strain ERTm3)</name>
    <name type="common">Nematode killer fungus</name>
    <dbReference type="NCBI Taxonomy" id="935791"/>
    <lineage>
        <taxon>Eukaryota</taxon>
        <taxon>Fungi</taxon>
        <taxon>Fungi incertae sedis</taxon>
        <taxon>Microsporidia</taxon>
        <taxon>Nematocida</taxon>
    </lineage>
</organism>
<dbReference type="EMBL" id="GL870885">
    <property type="protein sequence ID" value="EIJ87169.1"/>
    <property type="molecule type" value="Genomic_DNA"/>
</dbReference>
<reference evidence="1" key="1">
    <citation type="submission" date="2011-01" db="EMBL/GenBank/DDBJ databases">
        <title>The Genome Sequence of Nematocida parisii strain ERTm3.</title>
        <authorList>
            <consortium name="The Broad Institute Genome Sequencing Platform"/>
            <consortium name="The Broad Institute Genome Sequencing Center for Infectious Disease"/>
            <person name="Cuomo C."/>
            <person name="Troemel E."/>
            <person name="Young S.K."/>
            <person name="Zeng Q."/>
            <person name="Gargeya S."/>
            <person name="Fitzgerald M."/>
            <person name="Haas B."/>
            <person name="Abouelleil A."/>
            <person name="Alvarado L."/>
            <person name="Arachchi H.M."/>
            <person name="Berlin A."/>
            <person name="Chapman S.B."/>
            <person name="Gearin G."/>
            <person name="Goldberg J."/>
            <person name="Griggs A."/>
            <person name="Gujja S."/>
            <person name="Hansen M."/>
            <person name="Heiman D."/>
            <person name="Howarth C."/>
            <person name="Larimer J."/>
            <person name="Lui A."/>
            <person name="MacDonald P.J.P."/>
            <person name="McCowen C."/>
            <person name="Montmayeur A."/>
            <person name="Murphy C."/>
            <person name="Neiman D."/>
            <person name="Pearson M."/>
            <person name="Priest M."/>
            <person name="Roberts A."/>
            <person name="Saif S."/>
            <person name="Shea T."/>
            <person name="Sisk P."/>
            <person name="Stolte C."/>
            <person name="Sykes S."/>
            <person name="Wortman J."/>
            <person name="Nusbaum C."/>
            <person name="Birren B."/>
        </authorList>
    </citation>
    <scope>NUCLEOTIDE SEQUENCE</scope>
    <source>
        <strain evidence="1">ERTm3</strain>
    </source>
</reference>
<name>I3ED72_NEMP3</name>
<dbReference type="InParanoid" id="I3ED72"/>
<evidence type="ECO:0000313" key="2">
    <source>
        <dbReference type="Proteomes" id="UP000002872"/>
    </source>
</evidence>
<dbReference type="VEuPathDB" id="MicrosporidiaDB:NEQG_02626"/>
<accession>I3ED72</accession>
<evidence type="ECO:0000313" key="1">
    <source>
        <dbReference type="EMBL" id="EIJ87169.1"/>
    </source>
</evidence>